<dbReference type="Pfam" id="PF05048">
    <property type="entry name" value="NosD"/>
    <property type="match status" value="1"/>
</dbReference>
<dbReference type="InterPro" id="IPR012334">
    <property type="entry name" value="Pectin_lyas_fold"/>
</dbReference>
<organism evidence="6 7">
    <name type="scientific">Desulfuromonas soudanensis</name>
    <dbReference type="NCBI Taxonomy" id="1603606"/>
    <lineage>
        <taxon>Bacteria</taxon>
        <taxon>Pseudomonadati</taxon>
        <taxon>Thermodesulfobacteriota</taxon>
        <taxon>Desulfuromonadia</taxon>
        <taxon>Desulfuromonadales</taxon>
        <taxon>Desulfuromonadaceae</taxon>
        <taxon>Desulfuromonas</taxon>
    </lineage>
</organism>
<dbReference type="SUPFAM" id="SSF51126">
    <property type="entry name" value="Pectin lyase-like"/>
    <property type="match status" value="1"/>
</dbReference>
<keyword evidence="2" id="KW-0677">Repeat</keyword>
<dbReference type="InterPro" id="IPR007742">
    <property type="entry name" value="NosD_dom"/>
</dbReference>
<dbReference type="EMBL" id="CP010802">
    <property type="protein sequence ID" value="ALC17713.1"/>
    <property type="molecule type" value="Genomic_DNA"/>
</dbReference>
<keyword evidence="3" id="KW-0833">Ubl conjugation pathway</keyword>
<dbReference type="PANTHER" id="PTHR22990:SF15">
    <property type="entry name" value="F-BOX ONLY PROTEIN 10"/>
    <property type="match status" value="1"/>
</dbReference>
<reference evidence="6 7" key="1">
    <citation type="submission" date="2015-07" db="EMBL/GenBank/DDBJ databases">
        <title>Isolation and Genomic Characterization of a Novel Halophilic Metal-Reducing Deltaproteobacterium from the Deep Subsurface.</title>
        <authorList>
            <person name="Badalamenti J.P."/>
            <person name="Summers Z.M."/>
            <person name="Gralnick J.A."/>
            <person name="Bond D.R."/>
        </authorList>
    </citation>
    <scope>NUCLEOTIDE SEQUENCE [LARGE SCALE GENOMIC DNA]</scope>
    <source>
        <strain evidence="6 7">WTL</strain>
    </source>
</reference>
<dbReference type="Proteomes" id="UP000057158">
    <property type="component" value="Chromosome"/>
</dbReference>
<keyword evidence="7" id="KW-1185">Reference proteome</keyword>
<evidence type="ECO:0000313" key="7">
    <source>
        <dbReference type="Proteomes" id="UP000057158"/>
    </source>
</evidence>
<evidence type="ECO:0000259" key="5">
    <source>
        <dbReference type="Pfam" id="PF05048"/>
    </source>
</evidence>
<evidence type="ECO:0000256" key="1">
    <source>
        <dbReference type="ARBA" id="ARBA00004906"/>
    </source>
</evidence>
<dbReference type="SMART" id="SM00710">
    <property type="entry name" value="PbH1"/>
    <property type="match status" value="8"/>
</dbReference>
<dbReference type="InterPro" id="IPR022441">
    <property type="entry name" value="Para_beta_helix_rpt-2"/>
</dbReference>
<accession>A0A0M3QGF2</accession>
<dbReference type="NCBIfam" id="TIGR03804">
    <property type="entry name" value="para_beta_helix"/>
    <property type="match status" value="1"/>
</dbReference>
<dbReference type="InterPro" id="IPR006626">
    <property type="entry name" value="PbH1"/>
</dbReference>
<dbReference type="PANTHER" id="PTHR22990">
    <property type="entry name" value="F-BOX ONLY PROTEIN"/>
    <property type="match status" value="1"/>
</dbReference>
<evidence type="ECO:0000256" key="2">
    <source>
        <dbReference type="ARBA" id="ARBA00022737"/>
    </source>
</evidence>
<comment type="pathway">
    <text evidence="1">Protein modification; protein ubiquitination.</text>
</comment>
<protein>
    <submittedName>
        <fullName evidence="6">Tandem CASH domain-containing nitrous oxidase accessory protein NosD</fullName>
    </submittedName>
</protein>
<gene>
    <name evidence="6" type="ORF">DSOUD_2986</name>
</gene>
<dbReference type="RefSeq" id="WP_053551707.1">
    <property type="nucleotide sequence ID" value="NZ_CP010802.1"/>
</dbReference>
<dbReference type="OrthoDB" id="5401109at2"/>
<feature type="domain" description="Periplasmic copper-binding protein NosD beta helix" evidence="5">
    <location>
        <begin position="77"/>
        <end position="229"/>
    </location>
</feature>
<dbReference type="STRING" id="1603606.DSOUD_2986"/>
<dbReference type="KEGG" id="des:DSOUD_2986"/>
<sequence length="398" mass="42891">MRRALVLLLLLLPLPAWSLTLSSATLWEGELSFSETVRVEPGVVLTVAPGTVVTFSGGKLEVAGRLVARGVRFTGRNWEGIVLKGCDAATVLSDCTVDGARTGIFVGGGAPKLEGLRLEKNDVGMEIKQKSAAEVRDCRFSGNSRVGLFIKDEAAPLVTGNLFTGNGKFGVYIYRALPRMLSRNVFSGNPTGLMISHYGSDPRVEGNRFEKNGVGIFVDRAARPHLQGNLLRGNETGLRLYRRSDPRVEGNDLRDNGFAIAVAYSSYPVIAGNDFTGNGSALVLEFQSSAWEAEKGSVVRQEEVSSVGAFGRGARNEVTEDERRPRVLDGTVDARGNWWGLKETAELEKTGAGGNPVSIADGRDTPTFTEGGKTYPLDTVRFAPWSKVPLTADLEKLP</sequence>
<dbReference type="PATRIC" id="fig|1603606.3.peg.3220"/>
<dbReference type="Gene3D" id="2.160.20.10">
    <property type="entry name" value="Single-stranded right-handed beta-helix, Pectin lyase-like"/>
    <property type="match status" value="2"/>
</dbReference>
<evidence type="ECO:0000256" key="4">
    <source>
        <dbReference type="SAM" id="MobiDB-lite"/>
    </source>
</evidence>
<name>A0A0M3QGF2_9BACT</name>
<dbReference type="InterPro" id="IPR011050">
    <property type="entry name" value="Pectin_lyase_fold/virulence"/>
</dbReference>
<dbReference type="AlphaFoldDB" id="A0A0M3QGF2"/>
<dbReference type="InterPro" id="IPR051550">
    <property type="entry name" value="SCF-Subunits/Alg-Epimerases"/>
</dbReference>
<feature type="region of interest" description="Disordered" evidence="4">
    <location>
        <begin position="350"/>
        <end position="372"/>
    </location>
</feature>
<proteinExistence type="predicted"/>
<evidence type="ECO:0000313" key="6">
    <source>
        <dbReference type="EMBL" id="ALC17713.1"/>
    </source>
</evidence>
<evidence type="ECO:0000256" key="3">
    <source>
        <dbReference type="ARBA" id="ARBA00022786"/>
    </source>
</evidence>